<reference evidence="3 4" key="1">
    <citation type="submission" date="2013-09" db="EMBL/GenBank/DDBJ databases">
        <title>Genome sequencing of Phaeobacter antarcticus sp. nov. SM1211.</title>
        <authorList>
            <person name="Zhang X.-Y."/>
            <person name="Liu C."/>
            <person name="Chen X.-L."/>
            <person name="Xie B.-B."/>
            <person name="Qin Q.-L."/>
            <person name="Rong J.-C."/>
            <person name="Zhang Y.-Z."/>
        </authorList>
    </citation>
    <scope>NUCLEOTIDE SEQUENCE [LARGE SCALE GENOMIC DNA]</scope>
    <source>
        <strain evidence="3 4">SM1211</strain>
    </source>
</reference>
<evidence type="ECO:0000259" key="2">
    <source>
        <dbReference type="PROSITE" id="PS50110"/>
    </source>
</evidence>
<feature type="modified residue" description="4-aspartylphosphate" evidence="1">
    <location>
        <position position="50"/>
    </location>
</feature>
<keyword evidence="4" id="KW-1185">Reference proteome</keyword>
<gene>
    <name evidence="3" type="ORF">P775_28395</name>
</gene>
<proteinExistence type="predicted"/>
<organism evidence="3 4">
    <name type="scientific">Puniceibacterium antarcticum</name>
    <dbReference type="NCBI Taxonomy" id="1206336"/>
    <lineage>
        <taxon>Bacteria</taxon>
        <taxon>Pseudomonadati</taxon>
        <taxon>Pseudomonadota</taxon>
        <taxon>Alphaproteobacteria</taxon>
        <taxon>Rhodobacterales</taxon>
        <taxon>Paracoccaceae</taxon>
        <taxon>Puniceibacterium</taxon>
    </lineage>
</organism>
<keyword evidence="1" id="KW-0597">Phosphoprotein</keyword>
<dbReference type="Pfam" id="PF00072">
    <property type="entry name" value="Response_reg"/>
    <property type="match status" value="1"/>
</dbReference>
<evidence type="ECO:0000256" key="1">
    <source>
        <dbReference type="PROSITE-ProRule" id="PRU00169"/>
    </source>
</evidence>
<protein>
    <recommendedName>
        <fullName evidence="2">Response regulatory domain-containing protein</fullName>
    </recommendedName>
</protein>
<dbReference type="PROSITE" id="PS50110">
    <property type="entry name" value="RESPONSE_REGULATORY"/>
    <property type="match status" value="1"/>
</dbReference>
<dbReference type="Gene3D" id="3.40.50.2300">
    <property type="match status" value="1"/>
</dbReference>
<dbReference type="InterPro" id="IPR011006">
    <property type="entry name" value="CheY-like_superfamily"/>
</dbReference>
<dbReference type="Proteomes" id="UP000231259">
    <property type="component" value="Unassembled WGS sequence"/>
</dbReference>
<accession>A0A2G8QT04</accession>
<dbReference type="SUPFAM" id="SSF52172">
    <property type="entry name" value="CheY-like"/>
    <property type="match status" value="1"/>
</dbReference>
<dbReference type="CDD" id="cd00156">
    <property type="entry name" value="REC"/>
    <property type="match status" value="1"/>
</dbReference>
<comment type="caution">
    <text evidence="3">The sequence shown here is derived from an EMBL/GenBank/DDBJ whole genome shotgun (WGS) entry which is preliminary data.</text>
</comment>
<name>A0A2G8QT04_9RHOB</name>
<feature type="domain" description="Response regulatory" evidence="2">
    <location>
        <begin position="1"/>
        <end position="127"/>
    </location>
</feature>
<evidence type="ECO:0000313" key="3">
    <source>
        <dbReference type="EMBL" id="PIL12427.1"/>
    </source>
</evidence>
<dbReference type="EMBL" id="AWWI01000186">
    <property type="protein sequence ID" value="PIL12427.1"/>
    <property type="molecule type" value="Genomic_DNA"/>
</dbReference>
<dbReference type="AlphaFoldDB" id="A0A2G8QT04"/>
<sequence length="127" mass="14816">MIVDDSETDRMMMERVLGKQQMRLDLLFAQTLGEARNLMREDGIKFIFLDNTLPDGCGADFLMEMQEYRKRNRASVVLVSDWPSPFMYAKAEAQNVRAIWNKCDFTISAVRRVLRERMAADPLQYVN</sequence>
<dbReference type="GO" id="GO:0000160">
    <property type="term" value="P:phosphorelay signal transduction system"/>
    <property type="evidence" value="ECO:0007669"/>
    <property type="project" value="InterPro"/>
</dbReference>
<evidence type="ECO:0000313" key="4">
    <source>
        <dbReference type="Proteomes" id="UP000231259"/>
    </source>
</evidence>
<dbReference type="InterPro" id="IPR001789">
    <property type="entry name" value="Sig_transdc_resp-reg_receiver"/>
</dbReference>